<protein>
    <submittedName>
        <fullName evidence="2">Ribbon-helix-helix protein, CopG family</fullName>
    </submittedName>
</protein>
<comment type="caution">
    <text evidence="2">The sequence shown here is derived from an EMBL/GenBank/DDBJ whole genome shotgun (WGS) entry which is preliminary data.</text>
</comment>
<evidence type="ECO:0000256" key="1">
    <source>
        <dbReference type="SAM" id="MobiDB-lite"/>
    </source>
</evidence>
<feature type="region of interest" description="Disordered" evidence="1">
    <location>
        <begin position="75"/>
        <end position="118"/>
    </location>
</feature>
<organism evidence="2 3">
    <name type="scientific">Thiohalocapsa marina</name>
    <dbReference type="NCBI Taxonomy" id="424902"/>
    <lineage>
        <taxon>Bacteria</taxon>
        <taxon>Pseudomonadati</taxon>
        <taxon>Pseudomonadota</taxon>
        <taxon>Gammaproteobacteria</taxon>
        <taxon>Chromatiales</taxon>
        <taxon>Chromatiaceae</taxon>
        <taxon>Thiohalocapsa</taxon>
    </lineage>
</organism>
<reference evidence="2 3" key="1">
    <citation type="submission" date="2019-09" db="EMBL/GenBank/DDBJ databases">
        <title>Whole-genome sequence of the purple sulfur bacterium Thiohalocapsa marina DSM 19078.</title>
        <authorList>
            <person name="Kyndt J.A."/>
            <person name="Meyer T.E."/>
        </authorList>
    </citation>
    <scope>NUCLEOTIDE SEQUENCE [LARGE SCALE GENOMIC DNA]</scope>
    <source>
        <strain evidence="2 3">DSM 19078</strain>
    </source>
</reference>
<evidence type="ECO:0000313" key="3">
    <source>
        <dbReference type="Proteomes" id="UP000322981"/>
    </source>
</evidence>
<name>A0A5M8FET2_9GAMM</name>
<dbReference type="OrthoDB" id="7063628at2"/>
<evidence type="ECO:0000313" key="2">
    <source>
        <dbReference type="EMBL" id="KAA6182216.1"/>
    </source>
</evidence>
<feature type="compositionally biased region" description="Basic and acidic residues" evidence="1">
    <location>
        <begin position="97"/>
        <end position="111"/>
    </location>
</feature>
<dbReference type="AlphaFoldDB" id="A0A5M8FET2"/>
<accession>A0A5M8FET2</accession>
<dbReference type="EMBL" id="VWXX01000051">
    <property type="protein sequence ID" value="KAA6182216.1"/>
    <property type="molecule type" value="Genomic_DNA"/>
</dbReference>
<gene>
    <name evidence="2" type="ORF">F2Q65_18210</name>
</gene>
<keyword evidence="3" id="KW-1185">Reference proteome</keyword>
<proteinExistence type="predicted"/>
<sequence length="118" mass="13387">MLPGGCQARFSARLTRHYTDVIQARHTRTQCGHAGMSISIRLDPETETVLRRRLATEGIPLSAFVRDAIQEKLARSDGETSPYSLGEPLFGRYASGESDRSARRKELLRERLHAKHRR</sequence>
<dbReference type="Proteomes" id="UP000322981">
    <property type="component" value="Unassembled WGS sequence"/>
</dbReference>